<accession>A0A0E9XEK0</accession>
<sequence>MFQVSNLTPLFIHVSTYDRKVWTKAKYILIPEQGDGSILQWC</sequence>
<dbReference type="AlphaFoldDB" id="A0A0E9XEK0"/>
<dbReference type="EMBL" id="GBXM01007400">
    <property type="protein sequence ID" value="JAI01178.1"/>
    <property type="molecule type" value="Transcribed_RNA"/>
</dbReference>
<name>A0A0E9XEK0_ANGAN</name>
<reference evidence="1" key="2">
    <citation type="journal article" date="2015" name="Fish Shellfish Immunol.">
        <title>Early steps in the European eel (Anguilla anguilla)-Vibrio vulnificus interaction in the gills: Role of the RtxA13 toxin.</title>
        <authorList>
            <person name="Callol A."/>
            <person name="Pajuelo D."/>
            <person name="Ebbesson L."/>
            <person name="Teles M."/>
            <person name="MacKenzie S."/>
            <person name="Amaro C."/>
        </authorList>
    </citation>
    <scope>NUCLEOTIDE SEQUENCE</scope>
</reference>
<proteinExistence type="predicted"/>
<organism evidence="1">
    <name type="scientific">Anguilla anguilla</name>
    <name type="common">European freshwater eel</name>
    <name type="synonym">Muraena anguilla</name>
    <dbReference type="NCBI Taxonomy" id="7936"/>
    <lineage>
        <taxon>Eukaryota</taxon>
        <taxon>Metazoa</taxon>
        <taxon>Chordata</taxon>
        <taxon>Craniata</taxon>
        <taxon>Vertebrata</taxon>
        <taxon>Euteleostomi</taxon>
        <taxon>Actinopterygii</taxon>
        <taxon>Neopterygii</taxon>
        <taxon>Teleostei</taxon>
        <taxon>Anguilliformes</taxon>
        <taxon>Anguillidae</taxon>
        <taxon>Anguilla</taxon>
    </lineage>
</organism>
<reference evidence="1" key="1">
    <citation type="submission" date="2014-11" db="EMBL/GenBank/DDBJ databases">
        <authorList>
            <person name="Amaro Gonzalez C."/>
        </authorList>
    </citation>
    <scope>NUCLEOTIDE SEQUENCE</scope>
</reference>
<protein>
    <submittedName>
        <fullName evidence="1">Uncharacterized protein</fullName>
    </submittedName>
</protein>
<evidence type="ECO:0000313" key="1">
    <source>
        <dbReference type="EMBL" id="JAI01178.1"/>
    </source>
</evidence>